<evidence type="ECO:0000313" key="3">
    <source>
        <dbReference type="Proteomes" id="UP000662111"/>
    </source>
</evidence>
<reference evidence="3" key="1">
    <citation type="journal article" date="2019" name="Int. J. Syst. Evol. Microbiol.">
        <title>The Global Catalogue of Microorganisms (GCM) 10K type strain sequencing project: providing services to taxonomists for standard genome sequencing and annotation.</title>
        <authorList>
            <consortium name="The Broad Institute Genomics Platform"/>
            <consortium name="The Broad Institute Genome Sequencing Center for Infectious Disease"/>
            <person name="Wu L."/>
            <person name="Ma J."/>
        </authorList>
    </citation>
    <scope>NUCLEOTIDE SEQUENCE [LARGE SCALE GENOMIC DNA]</scope>
    <source>
        <strain evidence="3">CGMCC 1.5362</strain>
    </source>
</reference>
<dbReference type="InterPro" id="IPR016195">
    <property type="entry name" value="Pol/histidinol_Pase-like"/>
</dbReference>
<sequence length="301" mass="31562">MPSRTAYRVLMLTVPPDAVIDLHTHSRHSDGTEPPATVVREAAAAGIDVVALTDHDVVSGWAEADAAGREVGVVVVPGIEVSCSWRGISVHLLAYLPDPHDADLAGELAASRHSRDTRMQAMVERLAADGFPVTYDEVRASAADDAALGRPHIADVLVRNGVFGHRDDAFRELLTTRSRYYVSHAAPDPVRATELVVAAGGAAVLAHPFAAKRGRTVTDEVVAEMAAAGLAGLEVEHRDHGPAERQHAADLAARLGLVTTGSSDYHGTGKQNRLGENTTTPEALEEILAGASGTPLLGSVG</sequence>
<dbReference type="PANTHER" id="PTHR42924:SF3">
    <property type="entry name" value="POLYMERASE_HISTIDINOL PHOSPHATASE N-TERMINAL DOMAIN-CONTAINING PROTEIN"/>
    <property type="match status" value="1"/>
</dbReference>
<dbReference type="PANTHER" id="PTHR42924">
    <property type="entry name" value="EXONUCLEASE"/>
    <property type="match status" value="1"/>
</dbReference>
<dbReference type="Gene3D" id="3.20.20.140">
    <property type="entry name" value="Metal-dependent hydrolases"/>
    <property type="match status" value="1"/>
</dbReference>
<dbReference type="EMBL" id="BMLB01000002">
    <property type="protein sequence ID" value="GGK65559.1"/>
    <property type="molecule type" value="Genomic_DNA"/>
</dbReference>
<dbReference type="SMART" id="SM00481">
    <property type="entry name" value="POLIIIAc"/>
    <property type="match status" value="1"/>
</dbReference>
<keyword evidence="3" id="KW-1185">Reference proteome</keyword>
<accession>A0ABQ2FA08</accession>
<dbReference type="InterPro" id="IPR003141">
    <property type="entry name" value="Pol/His_phosphatase_N"/>
</dbReference>
<gene>
    <name evidence="2" type="ORF">GCM10011509_12280</name>
</gene>
<dbReference type="InterPro" id="IPR004013">
    <property type="entry name" value="PHP_dom"/>
</dbReference>
<dbReference type="CDD" id="cd07438">
    <property type="entry name" value="PHP_HisPPase_AMP"/>
    <property type="match status" value="1"/>
</dbReference>
<dbReference type="Gene3D" id="1.10.150.650">
    <property type="match status" value="1"/>
</dbReference>
<dbReference type="Pfam" id="PF02811">
    <property type="entry name" value="PHP"/>
    <property type="match status" value="1"/>
</dbReference>
<organism evidence="2 3">
    <name type="scientific">Ornithinimicrobium pekingense</name>
    <dbReference type="NCBI Taxonomy" id="384677"/>
    <lineage>
        <taxon>Bacteria</taxon>
        <taxon>Bacillati</taxon>
        <taxon>Actinomycetota</taxon>
        <taxon>Actinomycetes</taxon>
        <taxon>Micrococcales</taxon>
        <taxon>Ornithinimicrobiaceae</taxon>
        <taxon>Ornithinimicrobium</taxon>
    </lineage>
</organism>
<dbReference type="InterPro" id="IPR052018">
    <property type="entry name" value="PHP_domain"/>
</dbReference>
<feature type="domain" description="Polymerase/histidinol phosphatase N-terminal" evidence="1">
    <location>
        <begin position="20"/>
        <end position="85"/>
    </location>
</feature>
<dbReference type="SUPFAM" id="SSF89550">
    <property type="entry name" value="PHP domain-like"/>
    <property type="match status" value="1"/>
</dbReference>
<evidence type="ECO:0000259" key="1">
    <source>
        <dbReference type="SMART" id="SM00481"/>
    </source>
</evidence>
<dbReference type="Proteomes" id="UP000662111">
    <property type="component" value="Unassembled WGS sequence"/>
</dbReference>
<protein>
    <submittedName>
        <fullName evidence="2">Phosphatase</fullName>
    </submittedName>
</protein>
<evidence type="ECO:0000313" key="2">
    <source>
        <dbReference type="EMBL" id="GGK65559.1"/>
    </source>
</evidence>
<comment type="caution">
    <text evidence="2">The sequence shown here is derived from an EMBL/GenBank/DDBJ whole genome shotgun (WGS) entry which is preliminary data.</text>
</comment>
<proteinExistence type="predicted"/>
<name>A0ABQ2FA08_9MICO</name>